<feature type="region of interest" description="Disordered" evidence="6">
    <location>
        <begin position="445"/>
        <end position="539"/>
    </location>
</feature>
<evidence type="ECO:0000313" key="11">
    <source>
        <dbReference type="Proteomes" id="UP000325113"/>
    </source>
</evidence>
<evidence type="ECO:0000256" key="5">
    <source>
        <dbReference type="ARBA" id="ARBA00023136"/>
    </source>
</evidence>
<evidence type="ECO:0000256" key="6">
    <source>
        <dbReference type="SAM" id="MobiDB-lite"/>
    </source>
</evidence>
<evidence type="ECO:0000256" key="7">
    <source>
        <dbReference type="SAM" id="Phobius"/>
    </source>
</evidence>
<keyword evidence="4 7" id="KW-1133">Transmembrane helix</keyword>
<evidence type="ECO:0008006" key="12">
    <source>
        <dbReference type="Google" id="ProtNLM"/>
    </source>
</evidence>
<dbReference type="PANTHER" id="PTHR12305">
    <property type="entry name" value="PHOSPHATASE WITH HOMOLOGY TO TENSIN"/>
    <property type="match status" value="1"/>
</dbReference>
<dbReference type="InterPro" id="IPR027359">
    <property type="entry name" value="Volt_channel_dom_sf"/>
</dbReference>
<dbReference type="InterPro" id="IPR057023">
    <property type="entry name" value="PTP-SAK"/>
</dbReference>
<dbReference type="PROSITE" id="PS51181">
    <property type="entry name" value="PPASE_TENSIN"/>
    <property type="match status" value="1"/>
</dbReference>
<dbReference type="AlphaFoldDB" id="A0A5A8CXZ8"/>
<dbReference type="GO" id="GO:0005829">
    <property type="term" value="C:cytosol"/>
    <property type="evidence" value="ECO:0007669"/>
    <property type="project" value="TreeGrafter"/>
</dbReference>
<dbReference type="InterPro" id="IPR000387">
    <property type="entry name" value="Tyr_Pase_dom"/>
</dbReference>
<dbReference type="PANTHER" id="PTHR12305:SF60">
    <property type="entry name" value="PHOSPHATIDYLINOSITOL 3,4,5-TRISPHOSPHATE 3-PHOSPHATASE TPTE2-RELATED"/>
    <property type="match status" value="1"/>
</dbReference>
<dbReference type="InterPro" id="IPR029023">
    <property type="entry name" value="Tensin_phosphatase"/>
</dbReference>
<keyword evidence="5 7" id="KW-0472">Membrane</keyword>
<feature type="region of interest" description="Disordered" evidence="6">
    <location>
        <begin position="699"/>
        <end position="726"/>
    </location>
</feature>
<dbReference type="Gene3D" id="2.60.40.1110">
    <property type="match status" value="1"/>
</dbReference>
<evidence type="ECO:0000256" key="1">
    <source>
        <dbReference type="ARBA" id="ARBA00004141"/>
    </source>
</evidence>
<evidence type="ECO:0000259" key="9">
    <source>
        <dbReference type="PROSITE" id="PS51181"/>
    </source>
</evidence>
<dbReference type="PROSITE" id="PS00383">
    <property type="entry name" value="TYR_PHOSPHATASE_1"/>
    <property type="match status" value="1"/>
</dbReference>
<evidence type="ECO:0000256" key="2">
    <source>
        <dbReference type="ARBA" id="ARBA00022692"/>
    </source>
</evidence>
<proteinExistence type="predicted"/>
<evidence type="ECO:0000259" key="8">
    <source>
        <dbReference type="PROSITE" id="PS50056"/>
    </source>
</evidence>
<keyword evidence="2 7" id="KW-0812">Transmembrane</keyword>
<dbReference type="SUPFAM" id="SSF52799">
    <property type="entry name" value="(Phosphotyrosine protein) phosphatases II"/>
    <property type="match status" value="1"/>
</dbReference>
<sequence length="825" mass="87780">MRAIMAKGENPLLAAQAQVAADLGDEDDYGVGDEIGCWAAVAANCAAKRRMIAPPLRQGLRSVPFQLTLAALLTTALVVVLADADRKPDSFSLPWWIAFSLMWLFLAELGLRALALASACVEPWSVIDAIAVSVSLGLMLTPPSLSVTSIVVFGRGLRLMQVMNGLLEKTRAKELAEGIGKRLVSQNKRRFMSRAFDLDLTYITDRIVAMSLPSMNVEGLYRNPIEKVAEFLDLRHPQSYVVVNLCAERNYPGSFFHNRVIRVPFEDHGPPQLAQLVDFASAASDWLAAAPSNVLAIHCKGGKGRTGTVVAALLLETGEAQSPTEALEWFADQRTAGKHSNQGVSGASQRRYVGYFSLCRLVPVPETCVLYVDFVRVWTVPRGDGRSLDEATVSPVISLQCPSIGLRFASAGLPLLLTAGLATKAAVEAAVGHVGRAGGALPAAPELKGKAGTPPTSPQALPEASSDAAAATGPSRPRRPSVWGRVAARHSAEWSRDAEEGLPATSPPPPTEAKLSESRKPVGGRSLTRHTFARASESSEKTTFEAGIDEWFDVDCWGLPVAADFRLGLGCEERTGDLASAWMHSGAISATAALQARQARLASAQLAARRQAATLGDASPHGFGFAASSASVTGTPSGRPVLSGQTGSQAGLSSPQWAPSDDSSSQLGGRHGDDDELMDPLVLSDLQVAAGHLVKCRHDAARPSSSERLDHASALSDAGGSAKRAHSCSDGLVESITLPKEAIDKACNDKANKDFAPDFRVQLFFTRREPALLRQAYLRRLIRAQGQGSVLASSNVPSDEQVQSRLRIRRDAVLAAERAKRSSVL</sequence>
<dbReference type="Gene3D" id="3.90.190.10">
    <property type="entry name" value="Protein tyrosine phosphatase superfamily"/>
    <property type="match status" value="1"/>
</dbReference>
<evidence type="ECO:0000256" key="4">
    <source>
        <dbReference type="ARBA" id="ARBA00022989"/>
    </source>
</evidence>
<reference evidence="10 11" key="1">
    <citation type="submission" date="2019-07" db="EMBL/GenBank/DDBJ databases">
        <title>Genomes of Cafeteria roenbergensis.</title>
        <authorList>
            <person name="Fischer M.G."/>
            <person name="Hackl T."/>
            <person name="Roman M."/>
        </authorList>
    </citation>
    <scope>NUCLEOTIDE SEQUENCE [LARGE SCALE GENOMIC DNA]</scope>
    <source>
        <strain evidence="10 11">Cflag</strain>
    </source>
</reference>
<dbReference type="GO" id="GO:0016020">
    <property type="term" value="C:membrane"/>
    <property type="evidence" value="ECO:0007669"/>
    <property type="project" value="UniProtKB-SubCell"/>
</dbReference>
<dbReference type="Proteomes" id="UP000325113">
    <property type="component" value="Unassembled WGS sequence"/>
</dbReference>
<feature type="transmembrane region" description="Helical" evidence="7">
    <location>
        <begin position="63"/>
        <end position="81"/>
    </location>
</feature>
<comment type="caution">
    <text evidence="10">The sequence shown here is derived from an EMBL/GenBank/DDBJ whole genome shotgun (WGS) entry which is preliminary data.</text>
</comment>
<feature type="compositionally biased region" description="Basic and acidic residues" evidence="6">
    <location>
        <begin position="699"/>
        <end position="711"/>
    </location>
</feature>
<dbReference type="EMBL" id="VLTM01000072">
    <property type="protein sequence ID" value="KAA0158073.1"/>
    <property type="molecule type" value="Genomic_DNA"/>
</dbReference>
<comment type="subcellular location">
    <subcellularLocation>
        <location evidence="1">Membrane</location>
        <topology evidence="1">Multi-pass membrane protein</topology>
    </subcellularLocation>
</comment>
<evidence type="ECO:0000313" key="10">
    <source>
        <dbReference type="EMBL" id="KAA0158073.1"/>
    </source>
</evidence>
<protein>
    <recommendedName>
        <fullName evidence="12">Phosphatidylinositol-3,4,5-trisphosphate 3-phosphatase</fullName>
    </recommendedName>
</protein>
<organism evidence="10 11">
    <name type="scientific">Cafeteria roenbergensis</name>
    <name type="common">Marine flagellate</name>
    <dbReference type="NCBI Taxonomy" id="33653"/>
    <lineage>
        <taxon>Eukaryota</taxon>
        <taxon>Sar</taxon>
        <taxon>Stramenopiles</taxon>
        <taxon>Bigyra</taxon>
        <taxon>Opalozoa</taxon>
        <taxon>Bicosoecida</taxon>
        <taxon>Cafeteriaceae</taxon>
        <taxon>Cafeteria</taxon>
    </lineage>
</organism>
<feature type="region of interest" description="Disordered" evidence="6">
    <location>
        <begin position="629"/>
        <end position="676"/>
    </location>
</feature>
<dbReference type="InterPro" id="IPR029021">
    <property type="entry name" value="Prot-tyrosine_phosphatase-like"/>
</dbReference>
<feature type="domain" description="Tyrosine specific protein phosphatases" evidence="8">
    <location>
        <begin position="274"/>
        <end position="334"/>
    </location>
</feature>
<name>A0A5A8CXZ8_CAFRO</name>
<dbReference type="PROSITE" id="PS50056">
    <property type="entry name" value="TYR_PHOSPHATASE_2"/>
    <property type="match status" value="1"/>
</dbReference>
<dbReference type="Gene3D" id="1.20.120.350">
    <property type="entry name" value="Voltage-gated potassium channels. Chain C"/>
    <property type="match status" value="1"/>
</dbReference>
<feature type="compositionally biased region" description="Polar residues" evidence="6">
    <location>
        <begin position="643"/>
        <end position="667"/>
    </location>
</feature>
<feature type="transmembrane region" description="Helical" evidence="7">
    <location>
        <begin position="93"/>
        <end position="117"/>
    </location>
</feature>
<dbReference type="GO" id="GO:0016314">
    <property type="term" value="F:phosphatidylinositol-3,4,5-trisphosphate 3-phosphatase activity"/>
    <property type="evidence" value="ECO:0007669"/>
    <property type="project" value="TreeGrafter"/>
</dbReference>
<dbReference type="InterPro" id="IPR051281">
    <property type="entry name" value="Dual-spec_lipid-protein_phosph"/>
</dbReference>
<gene>
    <name evidence="10" type="ORF">FNF31_05576</name>
</gene>
<dbReference type="Pfam" id="PF22784">
    <property type="entry name" value="PTP-SAK"/>
    <property type="match status" value="1"/>
</dbReference>
<evidence type="ECO:0000256" key="3">
    <source>
        <dbReference type="ARBA" id="ARBA00022801"/>
    </source>
</evidence>
<dbReference type="InterPro" id="IPR016130">
    <property type="entry name" value="Tyr_Pase_AS"/>
</dbReference>
<accession>A0A5A8CXZ8</accession>
<feature type="compositionally biased region" description="Basic and acidic residues" evidence="6">
    <location>
        <begin position="490"/>
        <end position="499"/>
    </location>
</feature>
<keyword evidence="3" id="KW-0378">Hydrolase</keyword>
<feature type="transmembrane region" description="Helical" evidence="7">
    <location>
        <begin position="129"/>
        <end position="153"/>
    </location>
</feature>
<feature type="domain" description="Phosphatase tensin-type" evidence="9">
    <location>
        <begin position="189"/>
        <end position="363"/>
    </location>
</feature>